<gene>
    <name evidence="2" type="primary">LOC124293312</name>
</gene>
<keyword evidence="1" id="KW-1185">Reference proteome</keyword>
<evidence type="ECO:0000313" key="2">
    <source>
        <dbReference type="RefSeq" id="XP_046589703.1"/>
    </source>
</evidence>
<dbReference type="RefSeq" id="XP_046589703.1">
    <property type="nucleotide sequence ID" value="XM_046733747.1"/>
</dbReference>
<proteinExistence type="predicted"/>
<dbReference type="GeneID" id="124293312"/>
<accession>A0ABM3FNX5</accession>
<reference evidence="2" key="1">
    <citation type="submission" date="2025-08" db="UniProtKB">
        <authorList>
            <consortium name="RefSeq"/>
        </authorList>
    </citation>
    <scope>IDENTIFICATION</scope>
    <source>
        <tissue evidence="2">Thorax and Abdomen</tissue>
    </source>
</reference>
<organism evidence="1 2">
    <name type="scientific">Neodiprion lecontei</name>
    <name type="common">Redheaded pine sawfly</name>
    <dbReference type="NCBI Taxonomy" id="441921"/>
    <lineage>
        <taxon>Eukaryota</taxon>
        <taxon>Metazoa</taxon>
        <taxon>Ecdysozoa</taxon>
        <taxon>Arthropoda</taxon>
        <taxon>Hexapoda</taxon>
        <taxon>Insecta</taxon>
        <taxon>Pterygota</taxon>
        <taxon>Neoptera</taxon>
        <taxon>Endopterygota</taxon>
        <taxon>Hymenoptera</taxon>
        <taxon>Tenthredinoidea</taxon>
        <taxon>Diprionidae</taxon>
        <taxon>Diprioninae</taxon>
        <taxon>Neodiprion</taxon>
    </lineage>
</organism>
<name>A0ABM3FNX5_NEOLC</name>
<sequence length="104" mass="11791">MAKQTPTLKSDDGSCGFMTPLSVARLFKTRPILPQNQLNVPEPRSRDSNRKTLTALFPKALSQRDSAVTLFLGRRSLIPTDRIDTELPYLHDVYTNAINKYTLR</sequence>
<protein>
    <submittedName>
        <fullName evidence="2">Uncharacterized protein LOC124293312</fullName>
    </submittedName>
</protein>
<dbReference type="Proteomes" id="UP000829291">
    <property type="component" value="Chromosome 3"/>
</dbReference>
<evidence type="ECO:0000313" key="1">
    <source>
        <dbReference type="Proteomes" id="UP000829291"/>
    </source>
</evidence>